<dbReference type="RefSeq" id="WP_189477961.1">
    <property type="nucleotide sequence ID" value="NZ_BMYM01000002.1"/>
</dbReference>
<dbReference type="PANTHER" id="PTHR10668">
    <property type="entry name" value="PHYTOENE DEHYDROGENASE"/>
    <property type="match status" value="1"/>
</dbReference>
<dbReference type="SUPFAM" id="SSF51905">
    <property type="entry name" value="FAD/NAD(P)-binding domain"/>
    <property type="match status" value="1"/>
</dbReference>
<dbReference type="InterPro" id="IPR002937">
    <property type="entry name" value="Amino_oxidase"/>
</dbReference>
<evidence type="ECO:0000313" key="6">
    <source>
        <dbReference type="Proteomes" id="UP000644693"/>
    </source>
</evidence>
<reference evidence="5" key="1">
    <citation type="journal article" date="2014" name="Int. J. Syst. Evol. Microbiol.">
        <title>Complete genome sequence of Corynebacterium casei LMG S-19264T (=DSM 44701T), isolated from a smear-ripened cheese.</title>
        <authorList>
            <consortium name="US DOE Joint Genome Institute (JGI-PGF)"/>
            <person name="Walter F."/>
            <person name="Albersmeier A."/>
            <person name="Kalinowski J."/>
            <person name="Ruckert C."/>
        </authorList>
    </citation>
    <scope>NUCLEOTIDE SEQUENCE</scope>
    <source>
        <strain evidence="5">KCTC 23430</strain>
    </source>
</reference>
<reference evidence="5" key="2">
    <citation type="submission" date="2020-09" db="EMBL/GenBank/DDBJ databases">
        <authorList>
            <person name="Sun Q."/>
            <person name="Kim S."/>
        </authorList>
    </citation>
    <scope>NUCLEOTIDE SEQUENCE</scope>
    <source>
        <strain evidence="5">KCTC 23430</strain>
    </source>
</reference>
<dbReference type="PANTHER" id="PTHR10668:SF103">
    <property type="entry name" value="PYRIDINE NUCLEOTIDE-DISULFIDE OXIDOREDUCTASE DOMAIN-CONTAINING PROTEIN 2"/>
    <property type="match status" value="1"/>
</dbReference>
<comment type="function">
    <text evidence="1">Probable oxidoreductase that may play a role as regulator of mitochondrial function.</text>
</comment>
<evidence type="ECO:0000256" key="3">
    <source>
        <dbReference type="ARBA" id="ARBA00040298"/>
    </source>
</evidence>
<keyword evidence="6" id="KW-1185">Reference proteome</keyword>
<comment type="subunit">
    <text evidence="2">Interacts with COX5B; this interaction may contribute to localize PYROXD2 to the inner face of the inner mitochondrial membrane.</text>
</comment>
<dbReference type="AlphaFoldDB" id="A0A919CL37"/>
<feature type="domain" description="Amine oxidase" evidence="4">
    <location>
        <begin position="17"/>
        <end position="293"/>
    </location>
</feature>
<sequence length="532" mass="57231">MTATHFDAIVIGGGHNGLTTANYLAMDGMRVCVLEQRPVVGGAAVTEEFHPGYTNSLASYVVSLLRQEVVDDLALQKYGYEPLLLENSLYLDSSGDYLLLNGDEAQDRAQFAKFSDTDYDAMLGFEHSIEIVGDLLAKQWLKEPPKLHGGGMADLMEAMKLGMDVYQLDADARWRLMQFFIGAPQSIIDRWFESPKVKAMVAAHIMPANYAPLTQPGASLAMLHHAVGEIAGRKGAWGVVRGGMGAITQAMAASARDKGVDIRTDAPVASIDLDAKGRVTGVTLGDGTQLLSDIVAANTDPKRTFLTLLGKEHLPEAFAKDISAFRQESASLRMNLALKGLPEFAAIPGSGQGPQHQASITFIESMAHLDQAFGASRAGLPADPPIIEAIIPSTIDDSLTAEPGTHVMSLLCKYMPYDLADGAQWDDKKPEVVSNILSHVKRFIPNLDDILVHAQCLTPLDLERLFGMTRGDICHGRMEPDQLYSARPHPGAAQYGTPVPGLYLCGSGTHPGGGVTGAPGHNAARRIIKDRR</sequence>
<organism evidence="5 6">
    <name type="scientific">Parahalioglobus pacificus</name>
    <dbReference type="NCBI Taxonomy" id="930806"/>
    <lineage>
        <taxon>Bacteria</taxon>
        <taxon>Pseudomonadati</taxon>
        <taxon>Pseudomonadota</taxon>
        <taxon>Gammaproteobacteria</taxon>
        <taxon>Cellvibrionales</taxon>
        <taxon>Halieaceae</taxon>
        <taxon>Parahalioglobus</taxon>
    </lineage>
</organism>
<protein>
    <recommendedName>
        <fullName evidence="3">Pyridine nucleotide-disulfide oxidoreductase domain-containing protein 2</fullName>
    </recommendedName>
</protein>
<evidence type="ECO:0000313" key="5">
    <source>
        <dbReference type="EMBL" id="GHD35822.1"/>
    </source>
</evidence>
<proteinExistence type="predicted"/>
<evidence type="ECO:0000256" key="2">
    <source>
        <dbReference type="ARBA" id="ARBA00038825"/>
    </source>
</evidence>
<dbReference type="GO" id="GO:0016491">
    <property type="term" value="F:oxidoreductase activity"/>
    <property type="evidence" value="ECO:0007669"/>
    <property type="project" value="InterPro"/>
</dbReference>
<dbReference type="Proteomes" id="UP000644693">
    <property type="component" value="Unassembled WGS sequence"/>
</dbReference>
<dbReference type="InterPro" id="IPR036188">
    <property type="entry name" value="FAD/NAD-bd_sf"/>
</dbReference>
<dbReference type="Pfam" id="PF01593">
    <property type="entry name" value="Amino_oxidase"/>
    <property type="match status" value="1"/>
</dbReference>
<dbReference type="EMBL" id="BMYM01000002">
    <property type="protein sequence ID" value="GHD35822.1"/>
    <property type="molecule type" value="Genomic_DNA"/>
</dbReference>
<gene>
    <name evidence="5" type="ORF">GCM10007053_23250</name>
</gene>
<name>A0A919CL37_9GAMM</name>
<comment type="caution">
    <text evidence="5">The sequence shown here is derived from an EMBL/GenBank/DDBJ whole genome shotgun (WGS) entry which is preliminary data.</text>
</comment>
<dbReference type="Gene3D" id="3.50.50.60">
    <property type="entry name" value="FAD/NAD(P)-binding domain"/>
    <property type="match status" value="2"/>
</dbReference>
<accession>A0A919CL37</accession>
<evidence type="ECO:0000259" key="4">
    <source>
        <dbReference type="Pfam" id="PF01593"/>
    </source>
</evidence>
<evidence type="ECO:0000256" key="1">
    <source>
        <dbReference type="ARBA" id="ARBA00037217"/>
    </source>
</evidence>